<dbReference type="GO" id="GO:0005524">
    <property type="term" value="F:ATP binding"/>
    <property type="evidence" value="ECO:0007669"/>
    <property type="project" value="UniProtKB-KW"/>
</dbReference>
<evidence type="ECO:0000256" key="3">
    <source>
        <dbReference type="ARBA" id="ARBA00022741"/>
    </source>
</evidence>
<evidence type="ECO:0000256" key="4">
    <source>
        <dbReference type="ARBA" id="ARBA00022777"/>
    </source>
</evidence>
<protein>
    <recommendedName>
        <fullName evidence="6">ATP:glycerol 3-phosphotransferase</fullName>
    </recommendedName>
</protein>
<organism evidence="9 10">
    <name type="scientific">Anaerostipes hadrus</name>
    <dbReference type="NCBI Taxonomy" id="649756"/>
    <lineage>
        <taxon>Bacteria</taxon>
        <taxon>Bacillati</taxon>
        <taxon>Bacillota</taxon>
        <taxon>Clostridia</taxon>
        <taxon>Lachnospirales</taxon>
        <taxon>Lachnospiraceae</taxon>
        <taxon>Anaerostipes</taxon>
    </lineage>
</organism>
<dbReference type="PANTHER" id="PTHR10196">
    <property type="entry name" value="SUGAR KINASE"/>
    <property type="match status" value="1"/>
</dbReference>
<evidence type="ECO:0000256" key="5">
    <source>
        <dbReference type="ARBA" id="ARBA00022840"/>
    </source>
</evidence>
<dbReference type="InterPro" id="IPR000577">
    <property type="entry name" value="Carb_kinase_FGGY"/>
</dbReference>
<dbReference type="GO" id="GO:0019563">
    <property type="term" value="P:glycerol catabolic process"/>
    <property type="evidence" value="ECO:0007669"/>
    <property type="project" value="TreeGrafter"/>
</dbReference>
<evidence type="ECO:0000259" key="8">
    <source>
        <dbReference type="Pfam" id="PF02782"/>
    </source>
</evidence>
<feature type="domain" description="Carbohydrate kinase FGGY C-terminal" evidence="8">
    <location>
        <begin position="263"/>
        <end position="450"/>
    </location>
</feature>
<dbReference type="InterPro" id="IPR018484">
    <property type="entry name" value="FGGY_N"/>
</dbReference>
<dbReference type="InterPro" id="IPR018483">
    <property type="entry name" value="Carb_kinase_FGGY_CS"/>
</dbReference>
<dbReference type="Proteomes" id="UP001243496">
    <property type="component" value="Chromosome"/>
</dbReference>
<dbReference type="GO" id="GO:0005829">
    <property type="term" value="C:cytosol"/>
    <property type="evidence" value="ECO:0007669"/>
    <property type="project" value="TreeGrafter"/>
</dbReference>
<evidence type="ECO:0000313" key="10">
    <source>
        <dbReference type="Proteomes" id="UP001243496"/>
    </source>
</evidence>
<evidence type="ECO:0000313" key="9">
    <source>
        <dbReference type="EMBL" id="WMD15269.1"/>
    </source>
</evidence>
<dbReference type="PROSITE" id="PS00933">
    <property type="entry name" value="FGGY_KINASES_1"/>
    <property type="match status" value="1"/>
</dbReference>
<dbReference type="SUPFAM" id="SSF53067">
    <property type="entry name" value="Actin-like ATPase domain"/>
    <property type="match status" value="2"/>
</dbReference>
<evidence type="ECO:0000259" key="7">
    <source>
        <dbReference type="Pfam" id="PF00370"/>
    </source>
</evidence>
<dbReference type="GeneID" id="92741269"/>
<dbReference type="InterPro" id="IPR018485">
    <property type="entry name" value="FGGY_C"/>
</dbReference>
<keyword evidence="2 9" id="KW-0808">Transferase</keyword>
<keyword evidence="4 9" id="KW-0418">Kinase</keyword>
<feature type="domain" description="Carbohydrate kinase FGGY N-terminal" evidence="7">
    <location>
        <begin position="5"/>
        <end position="252"/>
    </location>
</feature>
<gene>
    <name evidence="9" type="ORF">RBI15_07690</name>
</gene>
<dbReference type="GO" id="GO:0004370">
    <property type="term" value="F:glycerol kinase activity"/>
    <property type="evidence" value="ECO:0007669"/>
    <property type="project" value="TreeGrafter"/>
</dbReference>
<dbReference type="NCBIfam" id="NF000756">
    <property type="entry name" value="PRK00047.1"/>
    <property type="match status" value="1"/>
</dbReference>
<dbReference type="PANTHER" id="PTHR10196:SF69">
    <property type="entry name" value="GLYCEROL KINASE"/>
    <property type="match status" value="1"/>
</dbReference>
<accession>A0AAQ3GNN0</accession>
<dbReference type="CDD" id="cd07769">
    <property type="entry name" value="ASKHA_NBD_FGGY_GK"/>
    <property type="match status" value="1"/>
</dbReference>
<sequence>MSEKYIIGIDQSTQGTKALLFNDRGIMLRREDLSHKQIINDLGWVSHNPEEIYQNTIYVVKKLVTDAGIDKNKVAGIGISNQRETSVIWDKVTGCAMNNAIVWQCARATEICEEIESQMLTERIKKHTGLPLSPYFPAAKFSWLLKHVEGAEEKAQKHELCYGTIDTWMIYQLSKEKSYKTDFSNAARTQLFNIFTLTWDEEICEIFGINKEDLPEVCGSDSCFGTTDFEGFFEHQVPIHAVMGDSNGALFGHGCHKKGETKATYGTGSSIMMNIGEEAVLSEHGLATSLAWGVDGKVTYVLEGNINYTGAVISWLKDDVELISSPKEVEPLCKKAEQNDELYFVPAFTGLGAPYWNSHVKGELSGITRTTKKAEIVRACTECIAYQISDVIDAMTLDANIKMEKLKVDGGPTKNEYLMQFQSDMLRNNVLVPNMEELSGIGAAYLAGIALGIYDKTIFDQIKCDKYEPLMEEERWKHKKYGWKKIIQSACEKN</sequence>
<dbReference type="PIRSF" id="PIRSF000538">
    <property type="entry name" value="GlpK"/>
    <property type="match status" value="1"/>
</dbReference>
<evidence type="ECO:0000256" key="6">
    <source>
        <dbReference type="ARBA" id="ARBA00043149"/>
    </source>
</evidence>
<comment type="similarity">
    <text evidence="1">Belongs to the FGGY kinase family.</text>
</comment>
<proteinExistence type="inferred from homology"/>
<keyword evidence="3" id="KW-0547">Nucleotide-binding</keyword>
<evidence type="ECO:0000256" key="1">
    <source>
        <dbReference type="ARBA" id="ARBA00009156"/>
    </source>
</evidence>
<dbReference type="EMBL" id="CP132968">
    <property type="protein sequence ID" value="WMD15269.1"/>
    <property type="molecule type" value="Genomic_DNA"/>
</dbReference>
<dbReference type="AlphaFoldDB" id="A0AAQ3GNN0"/>
<dbReference type="InterPro" id="IPR043129">
    <property type="entry name" value="ATPase_NBD"/>
</dbReference>
<dbReference type="Pfam" id="PF00370">
    <property type="entry name" value="FGGY_N"/>
    <property type="match status" value="1"/>
</dbReference>
<dbReference type="Pfam" id="PF02782">
    <property type="entry name" value="FGGY_C"/>
    <property type="match status" value="1"/>
</dbReference>
<keyword evidence="5" id="KW-0067">ATP-binding</keyword>
<evidence type="ECO:0000256" key="2">
    <source>
        <dbReference type="ARBA" id="ARBA00022679"/>
    </source>
</evidence>
<name>A0AAQ3GNN0_ANAHA</name>
<dbReference type="RefSeq" id="WP_306856093.1">
    <property type="nucleotide sequence ID" value="NZ_CP132968.1"/>
</dbReference>
<dbReference type="Gene3D" id="3.30.420.40">
    <property type="match status" value="2"/>
</dbReference>
<reference evidence="9" key="1">
    <citation type="submission" date="2023-08" db="EMBL/GenBank/DDBJ databases">
        <title>Complete Genome Sequences of butyrate producing Anaerostipes hadrus strains BA1 and GIF7 isolated from the terminal ileum of a healthy lean male.</title>
        <authorList>
            <person name="Low A."/>
            <person name="Sheludchenko M."/>
            <person name="Cheng H.E."/>
            <person name="Koh X.Q."/>
            <person name="Lee J."/>
        </authorList>
    </citation>
    <scope>NUCLEOTIDE SEQUENCE</scope>
    <source>
        <strain evidence="9">BA1</strain>
    </source>
</reference>